<organism evidence="1 2">
    <name type="scientific">Daedalea quercina L-15889</name>
    <dbReference type="NCBI Taxonomy" id="1314783"/>
    <lineage>
        <taxon>Eukaryota</taxon>
        <taxon>Fungi</taxon>
        <taxon>Dikarya</taxon>
        <taxon>Basidiomycota</taxon>
        <taxon>Agaricomycotina</taxon>
        <taxon>Agaricomycetes</taxon>
        <taxon>Polyporales</taxon>
        <taxon>Fomitopsis</taxon>
    </lineage>
</organism>
<protein>
    <submittedName>
        <fullName evidence="1">Uncharacterized protein</fullName>
    </submittedName>
</protein>
<sequence>MSAYVKASRVPINRFITFSSTLLTVSVGDCAMIRMCRMFCARTRTFLRISAVHAGLHDPVDCG</sequence>
<proteinExistence type="predicted"/>
<evidence type="ECO:0000313" key="2">
    <source>
        <dbReference type="Proteomes" id="UP000076727"/>
    </source>
</evidence>
<dbReference type="Proteomes" id="UP000076727">
    <property type="component" value="Unassembled WGS sequence"/>
</dbReference>
<gene>
    <name evidence="1" type="ORF">DAEQUDRAFT_393776</name>
</gene>
<dbReference type="AlphaFoldDB" id="A0A165NWS7"/>
<reference evidence="1 2" key="1">
    <citation type="journal article" date="2016" name="Mol. Biol. Evol.">
        <title>Comparative Genomics of Early-Diverging Mushroom-Forming Fungi Provides Insights into the Origins of Lignocellulose Decay Capabilities.</title>
        <authorList>
            <person name="Nagy L.G."/>
            <person name="Riley R."/>
            <person name="Tritt A."/>
            <person name="Adam C."/>
            <person name="Daum C."/>
            <person name="Floudas D."/>
            <person name="Sun H."/>
            <person name="Yadav J.S."/>
            <person name="Pangilinan J."/>
            <person name="Larsson K.H."/>
            <person name="Matsuura K."/>
            <person name="Barry K."/>
            <person name="Labutti K."/>
            <person name="Kuo R."/>
            <person name="Ohm R.A."/>
            <person name="Bhattacharya S.S."/>
            <person name="Shirouzu T."/>
            <person name="Yoshinaga Y."/>
            <person name="Martin F.M."/>
            <person name="Grigoriev I.V."/>
            <person name="Hibbett D.S."/>
        </authorList>
    </citation>
    <scope>NUCLEOTIDE SEQUENCE [LARGE SCALE GENOMIC DNA]</scope>
    <source>
        <strain evidence="1 2">L-15889</strain>
    </source>
</reference>
<evidence type="ECO:0000313" key="1">
    <source>
        <dbReference type="EMBL" id="KZT67475.1"/>
    </source>
</evidence>
<keyword evidence="2" id="KW-1185">Reference proteome</keyword>
<name>A0A165NWS7_9APHY</name>
<accession>A0A165NWS7</accession>
<dbReference type="EMBL" id="KV429076">
    <property type="protein sequence ID" value="KZT67475.1"/>
    <property type="molecule type" value="Genomic_DNA"/>
</dbReference>